<dbReference type="InterPro" id="IPR006944">
    <property type="entry name" value="Phage/GTA_portal"/>
</dbReference>
<dbReference type="Proteomes" id="UP001211044">
    <property type="component" value="Chromosome"/>
</dbReference>
<gene>
    <name evidence="1" type="ORF">PIG85_01760</name>
</gene>
<dbReference type="RefSeq" id="WP_004806624.1">
    <property type="nucleotide sequence ID" value="NZ_CP116394.1"/>
</dbReference>
<dbReference type="AlphaFoldDB" id="A0AB38XPZ4"/>
<reference evidence="1" key="1">
    <citation type="submission" date="2023-01" db="EMBL/GenBank/DDBJ databases">
        <title>Comparative Genomic Analysis of the Clinically-Derived Winkia Strain NY0527 Provides Evidence into the Taxonomic Reassignment of Winkia neuii and Characterizes Their Virulence Traits.</title>
        <authorList>
            <person name="Cai X."/>
            <person name="Peng Y."/>
            <person name="Li M."/>
            <person name="Qiu Y."/>
            <person name="Wang Y."/>
            <person name="Xu L."/>
            <person name="Hou Q."/>
        </authorList>
    </citation>
    <scope>NUCLEOTIDE SEQUENCE</scope>
    <source>
        <strain evidence="1">NY0527</strain>
    </source>
</reference>
<evidence type="ECO:0000313" key="2">
    <source>
        <dbReference type="Proteomes" id="UP001211044"/>
    </source>
</evidence>
<protein>
    <submittedName>
        <fullName evidence="1">Phage portal protein</fullName>
    </submittedName>
</protein>
<evidence type="ECO:0000313" key="1">
    <source>
        <dbReference type="EMBL" id="WCE46395.1"/>
    </source>
</evidence>
<organism evidence="1 2">
    <name type="scientific">Winkia neuii subsp. anitrata</name>
    <dbReference type="NCBI Taxonomy" id="29318"/>
    <lineage>
        <taxon>Bacteria</taxon>
        <taxon>Bacillati</taxon>
        <taxon>Actinomycetota</taxon>
        <taxon>Actinomycetes</taxon>
        <taxon>Actinomycetales</taxon>
        <taxon>Actinomycetaceae</taxon>
        <taxon>Winkia</taxon>
    </lineage>
</organism>
<dbReference type="Gene3D" id="3.30.1120.70">
    <property type="match status" value="1"/>
</dbReference>
<accession>A0AB38XPZ4</accession>
<proteinExistence type="predicted"/>
<dbReference type="Gene3D" id="3.40.140.120">
    <property type="match status" value="1"/>
</dbReference>
<name>A0AB38XPZ4_9ACTO</name>
<dbReference type="Gene3D" id="1.20.1270.210">
    <property type="match status" value="1"/>
</dbReference>
<sequence>MKLFDYLGITTPRAGVLSPVADNSNLERITFESLFGDLDNLPVGREQAKRLGVVSRAVQIISGQISLMPMVAMKGTKATQNAFITQPEKLRPRIATLRDTVEDLIFTGTAFWKITGYDSAGQVRNAKYISGEKAKDVPASELIYFEGPHTGVLRGGAGAALRDALKARKAARLAAANPVPSVELHQTQGDPLTPEEIRGLIDSWNANQSRSKTAFTNQSLEVKTHGQAAEQLLAKSLEDSAIELARLFNLPAWAIDGAVHGSSVTYSNSPSRARELVDFTLAPYMESIAQRLSMDDVLPRGTWCRFDTSNILRQDVKTRMEAYKTAIEIGVYTVEDCRGLETGIPLE</sequence>
<dbReference type="Pfam" id="PF04860">
    <property type="entry name" value="Phage_portal"/>
    <property type="match status" value="1"/>
</dbReference>
<dbReference type="KEGG" id="wne:PIG85_01760"/>
<dbReference type="EMBL" id="CP116394">
    <property type="protein sequence ID" value="WCE46395.1"/>
    <property type="molecule type" value="Genomic_DNA"/>
</dbReference>